<dbReference type="SMART" id="SM00858">
    <property type="entry name" value="SAF"/>
    <property type="match status" value="1"/>
</dbReference>
<proteinExistence type="predicted"/>
<keyword evidence="6" id="KW-0966">Cell projection</keyword>
<dbReference type="RefSeq" id="WP_173568609.1">
    <property type="nucleotide sequence ID" value="NZ_WOSY01000001.1"/>
</dbReference>
<keyword evidence="2 4" id="KW-0732">Signal</keyword>
<organism evidence="6 7">
    <name type="scientific">Acetobacter conturbans</name>
    <dbReference type="NCBI Taxonomy" id="1737472"/>
    <lineage>
        <taxon>Bacteria</taxon>
        <taxon>Pseudomonadati</taxon>
        <taxon>Pseudomonadota</taxon>
        <taxon>Alphaproteobacteria</taxon>
        <taxon>Acetobacterales</taxon>
        <taxon>Acetobacteraceae</taxon>
        <taxon>Acetobacter</taxon>
    </lineage>
</organism>
<keyword evidence="3" id="KW-0574">Periplasm</keyword>
<keyword evidence="7" id="KW-1185">Reference proteome</keyword>
<dbReference type="Gene3D" id="2.30.30.760">
    <property type="match status" value="1"/>
</dbReference>
<feature type="domain" description="SAF" evidence="5">
    <location>
        <begin position="184"/>
        <end position="246"/>
    </location>
</feature>
<dbReference type="Gene3D" id="3.90.1210.10">
    <property type="entry name" value="Antifreeze-like/N-acetylneuraminic acid synthase C-terminal domain"/>
    <property type="match status" value="1"/>
</dbReference>
<dbReference type="PANTHER" id="PTHR36307:SF1">
    <property type="entry name" value="FLAGELLA BASAL BODY P-RING FORMATION PROTEIN FLGA"/>
    <property type="match status" value="1"/>
</dbReference>
<dbReference type="CDD" id="cd11614">
    <property type="entry name" value="SAF_CpaB_FlgA_like"/>
    <property type="match status" value="1"/>
</dbReference>
<dbReference type="InterPro" id="IPR013974">
    <property type="entry name" value="SAF"/>
</dbReference>
<evidence type="ECO:0000256" key="4">
    <source>
        <dbReference type="SAM" id="SignalP"/>
    </source>
</evidence>
<evidence type="ECO:0000256" key="1">
    <source>
        <dbReference type="ARBA" id="ARBA00004418"/>
    </source>
</evidence>
<dbReference type="InterPro" id="IPR017585">
    <property type="entry name" value="SAF_FlgA"/>
</dbReference>
<evidence type="ECO:0000313" key="7">
    <source>
        <dbReference type="Proteomes" id="UP000631653"/>
    </source>
</evidence>
<keyword evidence="6" id="KW-0969">Cilium</keyword>
<feature type="signal peptide" evidence="4">
    <location>
        <begin position="1"/>
        <end position="26"/>
    </location>
</feature>
<feature type="chain" id="PRO_5047464997" evidence="4">
    <location>
        <begin position="27"/>
        <end position="332"/>
    </location>
</feature>
<evidence type="ECO:0000313" key="6">
    <source>
        <dbReference type="EMBL" id="NHN87331.1"/>
    </source>
</evidence>
<evidence type="ECO:0000256" key="3">
    <source>
        <dbReference type="ARBA" id="ARBA00022764"/>
    </source>
</evidence>
<evidence type="ECO:0000256" key="2">
    <source>
        <dbReference type="ARBA" id="ARBA00022729"/>
    </source>
</evidence>
<accession>A0ABX0JUZ8</accession>
<evidence type="ECO:0000259" key="5">
    <source>
        <dbReference type="SMART" id="SM00858"/>
    </source>
</evidence>
<comment type="subcellular location">
    <subcellularLocation>
        <location evidence="1">Periplasm</location>
    </subcellularLocation>
</comment>
<reference evidence="6 7" key="1">
    <citation type="journal article" date="2020" name="Int. J. Syst. Evol. Microbiol.">
        <title>Novel acetic acid bacteria from cider fermentations: Acetobacter conturbans sp. nov. and Acetobacter fallax sp. nov.</title>
        <authorList>
            <person name="Sombolestani A.S."/>
            <person name="Cleenwerck I."/>
            <person name="Cnockaert M."/>
            <person name="Borremans W."/>
            <person name="Wieme A.D."/>
            <person name="De Vuyst L."/>
            <person name="Vandamme P."/>
        </authorList>
    </citation>
    <scope>NUCLEOTIDE SEQUENCE [LARGE SCALE GENOMIC DNA]</scope>
    <source>
        <strain evidence="6 7">LMG 1627</strain>
    </source>
</reference>
<keyword evidence="6" id="KW-0282">Flagellum</keyword>
<name>A0ABX0JUZ8_9PROT</name>
<protein>
    <submittedName>
        <fullName evidence="6">Flagellar basal body P-ring formation protein FlgA</fullName>
    </submittedName>
</protein>
<dbReference type="Proteomes" id="UP000631653">
    <property type="component" value="Unassembled WGS sequence"/>
</dbReference>
<gene>
    <name evidence="6" type="primary">flgA</name>
    <name evidence="6" type="ORF">GOB81_01590</name>
</gene>
<sequence length="332" mass="34761">MNRLRLRLFLASCLIGGSIVSLPLNAATLRHASVLHHPQVRLSDLFNGLAPDQDCDIGPAPAPGQNIVIGAAQLQAIAQQYGVDWADISDMAQATVTRASHTISQDEIMPLIIAGLRDRGITDSATIELSTFSGPTVAADLTTRPQLTNIVYDASHGRFSAFFSVASADTTQSFRADGTVSSHVEVVTASHDLTAGQTIEAADLELTSLDSRSVPVKAILDPADITGHAVRRAISAHTPLTPEMTARVTVVDKGAPVVLDLSSTGLHLTASGVALDAGALGERIHVLNPLSKMVVVGEIIDRSRVAVSPGSSPMAADARELRAAGVRSQKNI</sequence>
<dbReference type="NCBIfam" id="TIGR03170">
    <property type="entry name" value="flgA_cterm"/>
    <property type="match status" value="1"/>
</dbReference>
<dbReference type="InterPro" id="IPR039246">
    <property type="entry name" value="Flagellar_FlgA"/>
</dbReference>
<dbReference type="EMBL" id="WOSY01000001">
    <property type="protein sequence ID" value="NHN87331.1"/>
    <property type="molecule type" value="Genomic_DNA"/>
</dbReference>
<comment type="caution">
    <text evidence="6">The sequence shown here is derived from an EMBL/GenBank/DDBJ whole genome shotgun (WGS) entry which is preliminary data.</text>
</comment>
<dbReference type="PANTHER" id="PTHR36307">
    <property type="entry name" value="FLAGELLA BASAL BODY P-RING FORMATION PROTEIN FLGA"/>
    <property type="match status" value="1"/>
</dbReference>
<dbReference type="Pfam" id="PF13144">
    <property type="entry name" value="ChapFlgA"/>
    <property type="match status" value="1"/>
</dbReference>